<name>A0A392P113_9FABA</name>
<evidence type="ECO:0000256" key="1">
    <source>
        <dbReference type="SAM" id="Coils"/>
    </source>
</evidence>
<evidence type="ECO:0000313" key="3">
    <source>
        <dbReference type="Proteomes" id="UP000265520"/>
    </source>
</evidence>
<protein>
    <submittedName>
        <fullName evidence="2">Uncharacterized protein</fullName>
    </submittedName>
</protein>
<evidence type="ECO:0000313" key="2">
    <source>
        <dbReference type="EMBL" id="MCI04495.1"/>
    </source>
</evidence>
<organism evidence="2 3">
    <name type="scientific">Trifolium medium</name>
    <dbReference type="NCBI Taxonomy" id="97028"/>
    <lineage>
        <taxon>Eukaryota</taxon>
        <taxon>Viridiplantae</taxon>
        <taxon>Streptophyta</taxon>
        <taxon>Embryophyta</taxon>
        <taxon>Tracheophyta</taxon>
        <taxon>Spermatophyta</taxon>
        <taxon>Magnoliopsida</taxon>
        <taxon>eudicotyledons</taxon>
        <taxon>Gunneridae</taxon>
        <taxon>Pentapetalae</taxon>
        <taxon>rosids</taxon>
        <taxon>fabids</taxon>
        <taxon>Fabales</taxon>
        <taxon>Fabaceae</taxon>
        <taxon>Papilionoideae</taxon>
        <taxon>50 kb inversion clade</taxon>
        <taxon>NPAAA clade</taxon>
        <taxon>Hologalegina</taxon>
        <taxon>IRL clade</taxon>
        <taxon>Trifolieae</taxon>
        <taxon>Trifolium</taxon>
    </lineage>
</organism>
<reference evidence="2 3" key="1">
    <citation type="journal article" date="2018" name="Front. Plant Sci.">
        <title>Red Clover (Trifolium pratense) and Zigzag Clover (T. medium) - A Picture of Genomic Similarities and Differences.</title>
        <authorList>
            <person name="Dluhosova J."/>
            <person name="Istvanek J."/>
            <person name="Nedelnik J."/>
            <person name="Repkova J."/>
        </authorList>
    </citation>
    <scope>NUCLEOTIDE SEQUENCE [LARGE SCALE GENOMIC DNA]</scope>
    <source>
        <strain evidence="3">cv. 10/8</strain>
        <tissue evidence="2">Leaf</tissue>
    </source>
</reference>
<proteinExistence type="predicted"/>
<accession>A0A392P113</accession>
<sequence length="114" mass="12250">NEYQERLTQMTQTNGGATGVTQEVDESQRIQIWKDVSGGKSRGKCYGTGHLATNLRYGVTHLTVEAEAPHIRAENQTIEAARAEVAVARADVEAARAEAAASRVDAVAANARTR</sequence>
<comment type="caution">
    <text evidence="2">The sequence shown here is derived from an EMBL/GenBank/DDBJ whole genome shotgun (WGS) entry which is preliminary data.</text>
</comment>
<gene>
    <name evidence="2" type="ORF">A2U01_0025542</name>
</gene>
<dbReference type="EMBL" id="LXQA010055576">
    <property type="protein sequence ID" value="MCI04495.1"/>
    <property type="molecule type" value="Genomic_DNA"/>
</dbReference>
<keyword evidence="3" id="KW-1185">Reference proteome</keyword>
<keyword evidence="1" id="KW-0175">Coiled coil</keyword>
<dbReference type="Proteomes" id="UP000265520">
    <property type="component" value="Unassembled WGS sequence"/>
</dbReference>
<dbReference type="AlphaFoldDB" id="A0A392P113"/>
<feature type="non-terminal residue" evidence="2">
    <location>
        <position position="1"/>
    </location>
</feature>
<feature type="coiled-coil region" evidence="1">
    <location>
        <begin position="71"/>
        <end position="100"/>
    </location>
</feature>